<dbReference type="GO" id="GO:0003677">
    <property type="term" value="F:DNA binding"/>
    <property type="evidence" value="ECO:0007669"/>
    <property type="project" value="UniProtKB-KW"/>
</dbReference>
<dbReference type="PANTHER" id="PTHR30349:SF88">
    <property type="entry name" value="BLL1584 PROTEIN"/>
    <property type="match status" value="1"/>
</dbReference>
<name>A0A5P3VE92_9BURK</name>
<dbReference type="PROSITE" id="PS51898">
    <property type="entry name" value="TYR_RECOMBINASE"/>
    <property type="match status" value="1"/>
</dbReference>
<dbReference type="PANTHER" id="PTHR30349">
    <property type="entry name" value="PHAGE INTEGRASE-RELATED"/>
    <property type="match status" value="1"/>
</dbReference>
<protein>
    <submittedName>
        <fullName evidence="5">Site-specific integrase</fullName>
    </submittedName>
</protein>
<dbReference type="Proteomes" id="UP000325743">
    <property type="component" value="Chromosome 1"/>
</dbReference>
<dbReference type="InterPro" id="IPR013762">
    <property type="entry name" value="Integrase-like_cat_sf"/>
</dbReference>
<evidence type="ECO:0000256" key="1">
    <source>
        <dbReference type="ARBA" id="ARBA00022908"/>
    </source>
</evidence>
<dbReference type="Gene3D" id="1.10.150.130">
    <property type="match status" value="1"/>
</dbReference>
<dbReference type="Pfam" id="PF00589">
    <property type="entry name" value="Phage_integrase"/>
    <property type="match status" value="1"/>
</dbReference>
<dbReference type="AlphaFoldDB" id="A0A5P3VE92"/>
<evidence type="ECO:0000313" key="5">
    <source>
        <dbReference type="EMBL" id="QEZ44714.1"/>
    </source>
</evidence>
<dbReference type="GO" id="GO:0006310">
    <property type="term" value="P:DNA recombination"/>
    <property type="evidence" value="ECO:0007669"/>
    <property type="project" value="UniProtKB-KW"/>
</dbReference>
<gene>
    <name evidence="5" type="ORF">D2917_11030</name>
</gene>
<organism evidence="5 6">
    <name type="scientific">Cupriavidus oxalaticus</name>
    <dbReference type="NCBI Taxonomy" id="96344"/>
    <lineage>
        <taxon>Bacteria</taxon>
        <taxon>Pseudomonadati</taxon>
        <taxon>Pseudomonadota</taxon>
        <taxon>Betaproteobacteria</taxon>
        <taxon>Burkholderiales</taxon>
        <taxon>Burkholderiaceae</taxon>
        <taxon>Cupriavidus</taxon>
    </lineage>
</organism>
<evidence type="ECO:0000256" key="3">
    <source>
        <dbReference type="ARBA" id="ARBA00023172"/>
    </source>
</evidence>
<accession>A0A5P3VE92</accession>
<evidence type="ECO:0000256" key="2">
    <source>
        <dbReference type="ARBA" id="ARBA00023125"/>
    </source>
</evidence>
<dbReference type="InterPro" id="IPR011010">
    <property type="entry name" value="DNA_brk_join_enz"/>
</dbReference>
<feature type="domain" description="Tyr recombinase" evidence="4">
    <location>
        <begin position="211"/>
        <end position="383"/>
    </location>
</feature>
<dbReference type="InterPro" id="IPR050090">
    <property type="entry name" value="Tyrosine_recombinase_XerCD"/>
</dbReference>
<sequence length="388" mass="42969">MTRIDTTRARAALTFRQAPHWQRVAAGLFVGLRLMPDGAAPTWNIRYRHPDTGKQVYRALGDLLAFEEPDRFDHAAKAAHKFALDINGGAKAKPGTVADACRKYVEHQRRAKGEAAAHDAERRFQRLVYGTTIGDMLLSDLLPKEFAKWRDALIDLDAVAGDDEALRRARESANRNATPLRRALNLAYEHGEIGSNRGWKTVKQFKDTTGRRQVFYTPAQRAAILKAADDEPEVRAFIEAALLTCFRPGALAKLCVKDFDARAGVVRVPKNKTTSANVVLPSAAVALFKRMAKGKLPAAPLLHRPDGLPWEDANYWNPRIKAVGARAGLPLLCAYDLRHTAISALIEAGTDILTVARLARTSVQMIDKHYGHLHTKAAREKLDRAKVI</sequence>
<dbReference type="SUPFAM" id="SSF56349">
    <property type="entry name" value="DNA breaking-rejoining enzymes"/>
    <property type="match status" value="1"/>
</dbReference>
<keyword evidence="2" id="KW-0238">DNA-binding</keyword>
<keyword evidence="1" id="KW-0229">DNA integration</keyword>
<evidence type="ECO:0000259" key="4">
    <source>
        <dbReference type="PROSITE" id="PS51898"/>
    </source>
</evidence>
<dbReference type="InterPro" id="IPR010998">
    <property type="entry name" value="Integrase_recombinase_N"/>
</dbReference>
<dbReference type="EMBL" id="CP032518">
    <property type="protein sequence ID" value="QEZ44714.1"/>
    <property type="molecule type" value="Genomic_DNA"/>
</dbReference>
<dbReference type="GO" id="GO:0015074">
    <property type="term" value="P:DNA integration"/>
    <property type="evidence" value="ECO:0007669"/>
    <property type="project" value="UniProtKB-KW"/>
</dbReference>
<dbReference type="Gene3D" id="1.10.443.10">
    <property type="entry name" value="Intergrase catalytic core"/>
    <property type="match status" value="1"/>
</dbReference>
<dbReference type="RefSeq" id="WP_151070618.1">
    <property type="nucleotide sequence ID" value="NZ_CP032518.1"/>
</dbReference>
<reference evidence="5 6" key="1">
    <citation type="submission" date="2018-09" db="EMBL/GenBank/DDBJ databases">
        <title>Complete genome sequence of Cupriavidus oxalaticus T2, a bacterium capable of phenol tolerance and degradation.</title>
        <authorList>
            <person name="Yan J."/>
        </authorList>
    </citation>
    <scope>NUCLEOTIDE SEQUENCE [LARGE SCALE GENOMIC DNA]</scope>
    <source>
        <strain evidence="5 6">T2</strain>
    </source>
</reference>
<dbReference type="InterPro" id="IPR002104">
    <property type="entry name" value="Integrase_catalytic"/>
</dbReference>
<evidence type="ECO:0000313" key="6">
    <source>
        <dbReference type="Proteomes" id="UP000325743"/>
    </source>
</evidence>
<keyword evidence="3" id="KW-0233">DNA recombination</keyword>
<proteinExistence type="predicted"/>